<dbReference type="SUPFAM" id="SSF82199">
    <property type="entry name" value="SET domain"/>
    <property type="match status" value="1"/>
</dbReference>
<evidence type="ECO:0000256" key="3">
    <source>
        <dbReference type="ARBA" id="ARBA00022833"/>
    </source>
</evidence>
<organism evidence="6 7">
    <name type="scientific">Rhizoctonia solani</name>
    <dbReference type="NCBI Taxonomy" id="456999"/>
    <lineage>
        <taxon>Eukaryota</taxon>
        <taxon>Fungi</taxon>
        <taxon>Dikarya</taxon>
        <taxon>Basidiomycota</taxon>
        <taxon>Agaricomycotina</taxon>
        <taxon>Agaricomycetes</taxon>
        <taxon>Cantharellales</taxon>
        <taxon>Ceratobasidiaceae</taxon>
        <taxon>Rhizoctonia</taxon>
    </lineage>
</organism>
<dbReference type="PANTHER" id="PTHR12197:SF251">
    <property type="entry name" value="EG:BACR7C10.4 PROTEIN"/>
    <property type="match status" value="1"/>
</dbReference>
<comment type="caution">
    <text evidence="6">The sequence shown here is derived from an EMBL/GenBank/DDBJ whole genome shotgun (WGS) entry which is preliminary data.</text>
</comment>
<dbReference type="InterPro" id="IPR046341">
    <property type="entry name" value="SET_dom_sf"/>
</dbReference>
<gene>
    <name evidence="6" type="ORF">RHS01_02322</name>
</gene>
<dbReference type="SUPFAM" id="SSF144232">
    <property type="entry name" value="HIT/MYND zinc finger-like"/>
    <property type="match status" value="1"/>
</dbReference>
<name>A0A8H7M7I3_9AGAM</name>
<dbReference type="Pfam" id="PF01753">
    <property type="entry name" value="zf-MYND"/>
    <property type="match status" value="1"/>
</dbReference>
<evidence type="ECO:0000313" key="7">
    <source>
        <dbReference type="Proteomes" id="UP000614334"/>
    </source>
</evidence>
<dbReference type="Proteomes" id="UP000614334">
    <property type="component" value="Unassembled WGS sequence"/>
</dbReference>
<dbReference type="InterPro" id="IPR002893">
    <property type="entry name" value="Znf_MYND"/>
</dbReference>
<dbReference type="GO" id="GO:0005634">
    <property type="term" value="C:nucleus"/>
    <property type="evidence" value="ECO:0007669"/>
    <property type="project" value="TreeGrafter"/>
</dbReference>
<evidence type="ECO:0000256" key="2">
    <source>
        <dbReference type="ARBA" id="ARBA00022771"/>
    </source>
</evidence>
<accession>A0A8H7M7I3</accession>
<evidence type="ECO:0000259" key="5">
    <source>
        <dbReference type="PROSITE" id="PS50865"/>
    </source>
</evidence>
<dbReference type="Gene3D" id="2.170.270.10">
    <property type="entry name" value="SET domain"/>
    <property type="match status" value="1"/>
</dbReference>
<dbReference type="AlphaFoldDB" id="A0A8H7M7I3"/>
<dbReference type="InterPro" id="IPR001214">
    <property type="entry name" value="SET_dom"/>
</dbReference>
<evidence type="ECO:0000256" key="1">
    <source>
        <dbReference type="ARBA" id="ARBA00022723"/>
    </source>
</evidence>
<feature type="domain" description="MYND-type" evidence="5">
    <location>
        <begin position="54"/>
        <end position="93"/>
    </location>
</feature>
<dbReference type="Gene3D" id="6.10.140.2220">
    <property type="match status" value="1"/>
</dbReference>
<keyword evidence="1" id="KW-0479">Metal-binding</keyword>
<proteinExistence type="predicted"/>
<evidence type="ECO:0000256" key="4">
    <source>
        <dbReference type="PROSITE-ProRule" id="PRU00134"/>
    </source>
</evidence>
<dbReference type="PROSITE" id="PS01360">
    <property type="entry name" value="ZF_MYND_1"/>
    <property type="match status" value="1"/>
</dbReference>
<reference evidence="6" key="1">
    <citation type="submission" date="2020-09" db="EMBL/GenBank/DDBJ databases">
        <title>Comparative genome analyses of four rice-infecting Rhizoctonia solani isolates reveal extensive enrichment of homogalacturonan modification genes.</title>
        <authorList>
            <person name="Lee D.-Y."/>
            <person name="Jeon J."/>
            <person name="Kim K.-T."/>
            <person name="Cheong K."/>
            <person name="Song H."/>
            <person name="Choi G."/>
            <person name="Ko J."/>
            <person name="Opiyo S.O."/>
            <person name="Zuo S."/>
            <person name="Madhav S."/>
            <person name="Lee Y.-H."/>
            <person name="Wang G.-L."/>
        </authorList>
    </citation>
    <scope>NUCLEOTIDE SEQUENCE</scope>
    <source>
        <strain evidence="6">AG1-IA B2</strain>
    </source>
</reference>
<keyword evidence="2 4" id="KW-0863">Zinc-finger</keyword>
<dbReference type="Pfam" id="PF00856">
    <property type="entry name" value="SET"/>
    <property type="match status" value="1"/>
</dbReference>
<dbReference type="GO" id="GO:0008270">
    <property type="term" value="F:zinc ion binding"/>
    <property type="evidence" value="ECO:0007669"/>
    <property type="project" value="UniProtKB-KW"/>
</dbReference>
<evidence type="ECO:0000313" key="6">
    <source>
        <dbReference type="EMBL" id="KAF8759066.1"/>
    </source>
</evidence>
<dbReference type="PANTHER" id="PTHR12197">
    <property type="entry name" value="HISTONE-LYSINE N-METHYLTRANSFERASE SMYD"/>
    <property type="match status" value="1"/>
</dbReference>
<dbReference type="EMBL" id="JACYCF010000003">
    <property type="protein sequence ID" value="KAF8759066.1"/>
    <property type="molecule type" value="Genomic_DNA"/>
</dbReference>
<keyword evidence="3" id="KW-0862">Zinc</keyword>
<dbReference type="PROSITE" id="PS50865">
    <property type="entry name" value="ZF_MYND_2"/>
    <property type="match status" value="1"/>
</dbReference>
<dbReference type="InterPro" id="IPR050869">
    <property type="entry name" value="H3K4_H4K5_MeTrfase"/>
</dbReference>
<protein>
    <submittedName>
        <fullName evidence="6">SET (Su(Var)3-9, Enhancer-of-zeste, Trithorax) domain</fullName>
    </submittedName>
</protein>
<dbReference type="Gene3D" id="1.10.220.160">
    <property type="match status" value="1"/>
</dbReference>
<sequence length="393" mass="43346">MVPTIPENGVFQLKSDSRARSRAVAASPLEAGNIVLVETPLAVAIHPTYKGRRCDGCLREFDSLQKCSGCGVYWYCGVACQSASWKRHHRRLCGFSKAYSSTSAYKDATEDTQTDICLLAHLGAEHFYKFNTLEEAQTTSNQTVQIFWDLLASAQPHAGQNLISPLDFTSSGVLSSAAARFGNNNFVIHDAQLVPYAHGVFALASRSFNHSCRPNAVAMFEESEKGVQMVVKLVENVAAGEEVRAPHLGVSFALNPASRYASRIRIPQHQILSAMMHCNTHMGSLPVLQVHRWYLSCATVSGDESILHNQIETIIQEQLRNKVPSLETVRSALAPFSLEGGLLEILPKWTADFSKYSHEGPYDQALRDGNAVFGVYALVYPDHTHFSASFWIL</sequence>